<dbReference type="Pfam" id="PF03364">
    <property type="entry name" value="Polyketide_cyc"/>
    <property type="match status" value="1"/>
</dbReference>
<sequence>MIRGFLFITHTTRCDYHAKFVMKVEHNSQHKDRKSLRLCPNGLYGDGRLLGKCIESLQPRTLCCHFQRSLRRYHHKSYHTVALSKERLSSEAIPKNGDVIIERPTRNRRTIICGLVVCANMKALWDLLTDYEHLADFIPNLSVSRLRYHPQGGIRLEQEGVQSVLGFRFRASVILDMYEKFSEDKAEIDFVLADSQDFDLFEGSWLMYPLKRNWTHLIYQVTVQPKRFVPVQAVEWRIREDVPTNLQSIKSYIESLSQREG</sequence>
<dbReference type="Gene3D" id="3.30.530.20">
    <property type="match status" value="1"/>
</dbReference>
<dbReference type="InterPro" id="IPR023393">
    <property type="entry name" value="START-like_dom_sf"/>
</dbReference>
<feature type="domain" description="Coenzyme Q-binding protein COQ10 START" evidence="1">
    <location>
        <begin position="118"/>
        <end position="249"/>
    </location>
</feature>
<dbReference type="SUPFAM" id="SSF55961">
    <property type="entry name" value="Bet v1-like"/>
    <property type="match status" value="1"/>
</dbReference>
<dbReference type="InterPro" id="IPR005031">
    <property type="entry name" value="COQ10_START"/>
</dbReference>
<dbReference type="EMBL" id="BQMJ01000031">
    <property type="protein sequence ID" value="GJQ12178.1"/>
    <property type="molecule type" value="Genomic_DNA"/>
</dbReference>
<evidence type="ECO:0000313" key="2">
    <source>
        <dbReference type="EMBL" id="GJQ12178.1"/>
    </source>
</evidence>
<name>A0A9C7PWM2_9RHOD</name>
<dbReference type="Proteomes" id="UP001061958">
    <property type="component" value="Unassembled WGS sequence"/>
</dbReference>
<dbReference type="OrthoDB" id="5732at2759"/>
<gene>
    <name evidence="2" type="ORF">GpartN1_g3969.t1</name>
</gene>
<keyword evidence="3" id="KW-1185">Reference proteome</keyword>
<protein>
    <recommendedName>
        <fullName evidence="1">Coenzyme Q-binding protein COQ10 START domain-containing protein</fullName>
    </recommendedName>
</protein>
<accession>A0A9C7PWM2</accession>
<evidence type="ECO:0000259" key="1">
    <source>
        <dbReference type="Pfam" id="PF03364"/>
    </source>
</evidence>
<evidence type="ECO:0000313" key="3">
    <source>
        <dbReference type="Proteomes" id="UP001061958"/>
    </source>
</evidence>
<dbReference type="AlphaFoldDB" id="A0A9C7PWM2"/>
<comment type="caution">
    <text evidence="2">The sequence shown here is derived from an EMBL/GenBank/DDBJ whole genome shotgun (WGS) entry which is preliminary data.</text>
</comment>
<reference evidence="2" key="1">
    <citation type="journal article" date="2022" name="Proc. Natl. Acad. Sci. U.S.A.">
        <title>Life cycle and functional genomics of the unicellular red alga Galdieria for elucidating algal and plant evolution and industrial use.</title>
        <authorList>
            <person name="Hirooka S."/>
            <person name="Itabashi T."/>
            <person name="Ichinose T.M."/>
            <person name="Onuma R."/>
            <person name="Fujiwara T."/>
            <person name="Yamashita S."/>
            <person name="Jong L.W."/>
            <person name="Tomita R."/>
            <person name="Iwane A.H."/>
            <person name="Miyagishima S.Y."/>
        </authorList>
    </citation>
    <scope>NUCLEOTIDE SEQUENCE</scope>
    <source>
        <strain evidence="2">NBRC 102759</strain>
    </source>
</reference>
<organism evidence="2 3">
    <name type="scientific">Galdieria partita</name>
    <dbReference type="NCBI Taxonomy" id="83374"/>
    <lineage>
        <taxon>Eukaryota</taxon>
        <taxon>Rhodophyta</taxon>
        <taxon>Bangiophyceae</taxon>
        <taxon>Galdieriales</taxon>
        <taxon>Galdieriaceae</taxon>
        <taxon>Galdieria</taxon>
    </lineage>
</organism>
<dbReference type="PANTHER" id="PTHR34060">
    <property type="entry name" value="POLYKETIDE CYCLASE / DEHYDRASE AND LIPID TRANSPORT PROTEIN"/>
    <property type="match status" value="1"/>
</dbReference>
<proteinExistence type="predicted"/>
<reference evidence="2" key="2">
    <citation type="submission" date="2022-01" db="EMBL/GenBank/DDBJ databases">
        <authorList>
            <person name="Hirooka S."/>
            <person name="Miyagishima S.Y."/>
        </authorList>
    </citation>
    <scope>NUCLEOTIDE SEQUENCE</scope>
    <source>
        <strain evidence="2">NBRC 102759</strain>
    </source>
</reference>
<dbReference type="PANTHER" id="PTHR34060:SF1">
    <property type="entry name" value="POLYKETIDE CYCLASE _ DEHYDRASE AND LIPID TRANSPORT PROTEIN"/>
    <property type="match status" value="1"/>
</dbReference>